<sequence>MLLVKEIRRNRKKFGCQGNSTKFNLVQVSFLPKVEKWLHLFPRVAEELEKGDKCGRRKRKKVGQRYRGFKLLGDRKLTARH</sequence>
<dbReference type="Proteomes" id="UP001283361">
    <property type="component" value="Unassembled WGS sequence"/>
</dbReference>
<dbReference type="EMBL" id="JAWDGP010003233">
    <property type="protein sequence ID" value="KAK3776284.1"/>
    <property type="molecule type" value="Genomic_DNA"/>
</dbReference>
<accession>A0AAE0ZVF9</accession>
<proteinExistence type="predicted"/>
<comment type="caution">
    <text evidence="1">The sequence shown here is derived from an EMBL/GenBank/DDBJ whole genome shotgun (WGS) entry which is preliminary data.</text>
</comment>
<keyword evidence="2" id="KW-1185">Reference proteome</keyword>
<reference evidence="1" key="1">
    <citation type="journal article" date="2023" name="G3 (Bethesda)">
        <title>A reference genome for the long-term kleptoplast-retaining sea slug Elysia crispata morphotype clarki.</title>
        <authorList>
            <person name="Eastman K.E."/>
            <person name="Pendleton A.L."/>
            <person name="Shaikh M.A."/>
            <person name="Suttiyut T."/>
            <person name="Ogas R."/>
            <person name="Tomko P."/>
            <person name="Gavelis G."/>
            <person name="Widhalm J.R."/>
            <person name="Wisecaver J.H."/>
        </authorList>
    </citation>
    <scope>NUCLEOTIDE SEQUENCE</scope>
    <source>
        <strain evidence="1">ECLA1</strain>
    </source>
</reference>
<dbReference type="AlphaFoldDB" id="A0AAE0ZVF9"/>
<gene>
    <name evidence="1" type="ORF">RRG08_039873</name>
</gene>
<name>A0AAE0ZVF9_9GAST</name>
<organism evidence="1 2">
    <name type="scientific">Elysia crispata</name>
    <name type="common">lettuce slug</name>
    <dbReference type="NCBI Taxonomy" id="231223"/>
    <lineage>
        <taxon>Eukaryota</taxon>
        <taxon>Metazoa</taxon>
        <taxon>Spiralia</taxon>
        <taxon>Lophotrochozoa</taxon>
        <taxon>Mollusca</taxon>
        <taxon>Gastropoda</taxon>
        <taxon>Heterobranchia</taxon>
        <taxon>Euthyneura</taxon>
        <taxon>Panpulmonata</taxon>
        <taxon>Sacoglossa</taxon>
        <taxon>Placobranchoidea</taxon>
        <taxon>Plakobranchidae</taxon>
        <taxon>Elysia</taxon>
    </lineage>
</organism>
<evidence type="ECO:0000313" key="1">
    <source>
        <dbReference type="EMBL" id="KAK3776284.1"/>
    </source>
</evidence>
<protein>
    <submittedName>
        <fullName evidence="1">Uncharacterized protein</fullName>
    </submittedName>
</protein>
<evidence type="ECO:0000313" key="2">
    <source>
        <dbReference type="Proteomes" id="UP001283361"/>
    </source>
</evidence>